<feature type="region of interest" description="Disordered" evidence="3">
    <location>
        <begin position="245"/>
        <end position="272"/>
    </location>
</feature>
<evidence type="ECO:0000313" key="4">
    <source>
        <dbReference type="EMBL" id="EKC24735.1"/>
    </source>
</evidence>
<accession>K1Q7A5</accession>
<dbReference type="Pfam" id="PF11357">
    <property type="entry name" value="Spy1"/>
    <property type="match status" value="1"/>
</dbReference>
<sequence>MDEFEDSNEPHRVKRPRLALIEERIPICKFTGTGFYSEHHVSTRHHFAVKRTEMRAYFRLLEDDVIQDFLQRDACQRISDKYLLAMVFAYFKRAQMKTKDYSRMNFFLALYLANDMEEDEEDDKYEIFPWALGNKWKDRFPRFLRKKDLFWARISYRAVVSRRCCEEIMDIYPDHACWKRNRPAHHSGAIRSYVREAEGDDGYPRGPNASPRPCALCEPCDSQYDSASPDREEWILSNDDIFDNSQEESSFDMKPLKKNLPDESDGRSVAEE</sequence>
<proteinExistence type="inferred from homology"/>
<organism evidence="4">
    <name type="scientific">Magallana gigas</name>
    <name type="common">Pacific oyster</name>
    <name type="synonym">Crassostrea gigas</name>
    <dbReference type="NCBI Taxonomy" id="29159"/>
    <lineage>
        <taxon>Eukaryota</taxon>
        <taxon>Metazoa</taxon>
        <taxon>Spiralia</taxon>
        <taxon>Lophotrochozoa</taxon>
        <taxon>Mollusca</taxon>
        <taxon>Bivalvia</taxon>
        <taxon>Autobranchia</taxon>
        <taxon>Pteriomorphia</taxon>
        <taxon>Ostreida</taxon>
        <taxon>Ostreoidea</taxon>
        <taxon>Ostreidae</taxon>
        <taxon>Magallana</taxon>
    </lineage>
</organism>
<dbReference type="PANTHER" id="PTHR31545:SF5">
    <property type="entry name" value="SPEEDY PROTEIN A"/>
    <property type="match status" value="1"/>
</dbReference>
<evidence type="ECO:0000256" key="2">
    <source>
        <dbReference type="ARBA" id="ARBA00023306"/>
    </source>
</evidence>
<name>K1Q7A5_MAGGI</name>
<dbReference type="InterPro" id="IPR052316">
    <property type="entry name" value="Speedy-Ringo_regulator"/>
</dbReference>
<protein>
    <submittedName>
        <fullName evidence="4">Speedy protein 1-B</fullName>
    </submittedName>
</protein>
<dbReference type="InterPro" id="IPR020984">
    <property type="entry name" value="Speedy"/>
</dbReference>
<keyword evidence="2" id="KW-0131">Cell cycle</keyword>
<evidence type="ECO:0000256" key="1">
    <source>
        <dbReference type="ARBA" id="ARBA00010932"/>
    </source>
</evidence>
<dbReference type="InParanoid" id="K1Q7A5"/>
<dbReference type="EMBL" id="JH818227">
    <property type="protein sequence ID" value="EKC24735.1"/>
    <property type="molecule type" value="Genomic_DNA"/>
</dbReference>
<gene>
    <name evidence="4" type="ORF">CGI_10016906</name>
</gene>
<comment type="similarity">
    <text evidence="1">Belongs to the Speedy/Ringo family.</text>
</comment>
<evidence type="ECO:0000256" key="3">
    <source>
        <dbReference type="SAM" id="MobiDB-lite"/>
    </source>
</evidence>
<feature type="compositionally biased region" description="Basic and acidic residues" evidence="3">
    <location>
        <begin position="259"/>
        <end position="272"/>
    </location>
</feature>
<dbReference type="HOGENOM" id="CLU_070353_1_1_1"/>
<dbReference type="PANTHER" id="PTHR31545">
    <property type="entry name" value="SEEDY PROTEIN A/C FAMILY MEMBER"/>
    <property type="match status" value="1"/>
</dbReference>
<dbReference type="GO" id="GO:0019901">
    <property type="term" value="F:protein kinase binding"/>
    <property type="evidence" value="ECO:0007669"/>
    <property type="project" value="InterPro"/>
</dbReference>
<dbReference type="AlphaFoldDB" id="K1Q7A5"/>
<reference evidence="4" key="1">
    <citation type="journal article" date="2012" name="Nature">
        <title>The oyster genome reveals stress adaptation and complexity of shell formation.</title>
        <authorList>
            <person name="Zhang G."/>
            <person name="Fang X."/>
            <person name="Guo X."/>
            <person name="Li L."/>
            <person name="Luo R."/>
            <person name="Xu F."/>
            <person name="Yang P."/>
            <person name="Zhang L."/>
            <person name="Wang X."/>
            <person name="Qi H."/>
            <person name="Xiong Z."/>
            <person name="Que H."/>
            <person name="Xie Y."/>
            <person name="Holland P.W."/>
            <person name="Paps J."/>
            <person name="Zhu Y."/>
            <person name="Wu F."/>
            <person name="Chen Y."/>
            <person name="Wang J."/>
            <person name="Peng C."/>
            <person name="Meng J."/>
            <person name="Yang L."/>
            <person name="Liu J."/>
            <person name="Wen B."/>
            <person name="Zhang N."/>
            <person name="Huang Z."/>
            <person name="Zhu Q."/>
            <person name="Feng Y."/>
            <person name="Mount A."/>
            <person name="Hedgecock D."/>
            <person name="Xu Z."/>
            <person name="Liu Y."/>
            <person name="Domazet-Loso T."/>
            <person name="Du Y."/>
            <person name="Sun X."/>
            <person name="Zhang S."/>
            <person name="Liu B."/>
            <person name="Cheng P."/>
            <person name="Jiang X."/>
            <person name="Li J."/>
            <person name="Fan D."/>
            <person name="Wang W."/>
            <person name="Fu W."/>
            <person name="Wang T."/>
            <person name="Wang B."/>
            <person name="Zhang J."/>
            <person name="Peng Z."/>
            <person name="Li Y."/>
            <person name="Li N."/>
            <person name="Wang J."/>
            <person name="Chen M."/>
            <person name="He Y."/>
            <person name="Tan F."/>
            <person name="Song X."/>
            <person name="Zheng Q."/>
            <person name="Huang R."/>
            <person name="Yang H."/>
            <person name="Du X."/>
            <person name="Chen L."/>
            <person name="Yang M."/>
            <person name="Gaffney P.M."/>
            <person name="Wang S."/>
            <person name="Luo L."/>
            <person name="She Z."/>
            <person name="Ming Y."/>
            <person name="Huang W."/>
            <person name="Zhang S."/>
            <person name="Huang B."/>
            <person name="Zhang Y."/>
            <person name="Qu T."/>
            <person name="Ni P."/>
            <person name="Miao G."/>
            <person name="Wang J."/>
            <person name="Wang Q."/>
            <person name="Steinberg C.E."/>
            <person name="Wang H."/>
            <person name="Li N."/>
            <person name="Qian L."/>
            <person name="Zhang G."/>
            <person name="Li Y."/>
            <person name="Yang H."/>
            <person name="Liu X."/>
            <person name="Wang J."/>
            <person name="Yin Y."/>
            <person name="Wang J."/>
        </authorList>
    </citation>
    <scope>NUCLEOTIDE SEQUENCE [LARGE SCALE GENOMIC DNA]</scope>
    <source>
        <strain evidence="4">05x7-T-G4-1.051#20</strain>
    </source>
</reference>